<dbReference type="GeneID" id="41340150"/>
<dbReference type="RefSeq" id="WP_137440603.1">
    <property type="nucleotide sequence ID" value="NC_006396.1"/>
</dbReference>
<evidence type="ECO:0000313" key="2">
    <source>
        <dbReference type="Proteomes" id="UP000298722"/>
    </source>
</evidence>
<sequence>MTEYNLSHVKRGLRNPHRVALEIYKLYQRKILKNTGVRILDRDWDNLIILDGCRYDIFAKSDYPDGQLQKEISRGSQTEEFLKKNFPSKKYPDIVYISANPNIKYLNSKFFKRVRLWENQWNNELNVVHPESVTDWVIENAEEYANKRMIVHYMQPHYPFIGDTGQDLMSSPEIAHLTDGNEFWRQYKKLSEQDKSRFREAYNENLAITINHVDRALGSLKGKTVVTSDHGNEFGKWGIYGHPAGVYSDGLVEVPWLVINQEGNTRKQIIGGNATDGPANNDALVEERLKYLGYK</sequence>
<dbReference type="SUPFAM" id="SSF53649">
    <property type="entry name" value="Alkaline phosphatase-like"/>
    <property type="match status" value="1"/>
</dbReference>
<dbReference type="Gene3D" id="3.40.720.10">
    <property type="entry name" value="Alkaline Phosphatase, subunit A"/>
    <property type="match status" value="1"/>
</dbReference>
<organism evidence="1 2">
    <name type="scientific">Haloarcula marismortui (strain ATCC 43049 / DSM 3752 / JCM 8966 / VKM B-1809)</name>
    <name type="common">Halobacterium marismortui</name>
    <dbReference type="NCBI Taxonomy" id="272569"/>
    <lineage>
        <taxon>Archaea</taxon>
        <taxon>Methanobacteriati</taxon>
        <taxon>Methanobacteriota</taxon>
        <taxon>Stenosarchaea group</taxon>
        <taxon>Halobacteria</taxon>
        <taxon>Halobacteriales</taxon>
        <taxon>Haloarculaceae</taxon>
        <taxon>Haloarcula</taxon>
    </lineage>
</organism>
<protein>
    <recommendedName>
        <fullName evidence="3">Sulfatase N-terminal domain-containing protein</fullName>
    </recommendedName>
</protein>
<evidence type="ECO:0000313" key="1">
    <source>
        <dbReference type="EMBL" id="QCP90747.1"/>
    </source>
</evidence>
<accession>A0A4P8JW52</accession>
<name>A0A4P8JW52_HALMA</name>
<proteinExistence type="predicted"/>
<evidence type="ECO:0008006" key="3">
    <source>
        <dbReference type="Google" id="ProtNLM"/>
    </source>
</evidence>
<dbReference type="EMBL" id="CP039138">
    <property type="protein sequence ID" value="QCP90747.1"/>
    <property type="molecule type" value="Genomic_DNA"/>
</dbReference>
<dbReference type="AlphaFoldDB" id="A0A4P8JW52"/>
<reference evidence="1 2" key="1">
    <citation type="submission" date="2019-04" db="EMBL/GenBank/DDBJ databases">
        <title>Methylomes of two halophilic Archaea, Haloarcula marismortui and Haloferax mediterranei.</title>
        <authorList>
            <person name="DasSarma S."/>
            <person name="DasSarma P."/>
            <person name="DasSarma S."/>
            <person name="Fomenkov A."/>
            <person name="Vincze T."/>
            <person name="Anton B.P."/>
            <person name="Roberts R.J."/>
        </authorList>
    </citation>
    <scope>NUCLEOTIDE SEQUENCE [LARGE SCALE GENOMIC DNA]</scope>
    <source>
        <strain evidence="1 2">ATCC 43049</strain>
    </source>
</reference>
<gene>
    <name evidence="1" type="ORF">E6P14_07660</name>
</gene>
<dbReference type="Proteomes" id="UP000298722">
    <property type="component" value="Chromosome"/>
</dbReference>
<dbReference type="InterPro" id="IPR017850">
    <property type="entry name" value="Alkaline_phosphatase_core_sf"/>
</dbReference>